<dbReference type="OrthoDB" id="194443at2759"/>
<dbReference type="InterPro" id="IPR019012">
    <property type="entry name" value="RNA_cap_Gua-N2-MeTrfase"/>
</dbReference>
<evidence type="ECO:0000256" key="1">
    <source>
        <dbReference type="ARBA" id="ARBA00018517"/>
    </source>
</evidence>
<dbReference type="InterPro" id="IPR029063">
    <property type="entry name" value="SAM-dependent_MTases_sf"/>
</dbReference>
<comment type="catalytic activity">
    <reaction evidence="5">
        <text>a 5'-end (N(2),N(7)-dimethyl 5'-triphosphoguanosine)-ribonucleoside in snRNA + S-adenosyl-L-methionine = a 5'-end (N(2),N(2),N(7)-trimethyl 5'-triphosphoguanosine)-ribonucleoside in snRNA + S-adenosyl-L-homocysteine + H(+)</text>
        <dbReference type="Rhea" id="RHEA:78479"/>
        <dbReference type="Rhea" id="RHEA-COMP:19087"/>
        <dbReference type="Rhea" id="RHEA-COMP:19089"/>
        <dbReference type="ChEBI" id="CHEBI:15378"/>
        <dbReference type="ChEBI" id="CHEBI:57856"/>
        <dbReference type="ChEBI" id="CHEBI:59789"/>
        <dbReference type="ChEBI" id="CHEBI:167623"/>
        <dbReference type="ChEBI" id="CHEBI:172880"/>
    </reaction>
    <physiologicalReaction direction="left-to-right" evidence="5">
        <dbReference type="Rhea" id="RHEA:78480"/>
    </physiologicalReaction>
</comment>
<dbReference type="GeneID" id="25316750"/>
<keyword evidence="9" id="KW-1185">Reference proteome</keyword>
<dbReference type="PANTHER" id="PTHR14741:SF32">
    <property type="entry name" value="TRIMETHYLGUANOSINE SYNTHASE"/>
    <property type="match status" value="1"/>
</dbReference>
<protein>
    <recommendedName>
        <fullName evidence="1">Trimethylguanosine synthase</fullName>
    </recommendedName>
    <alternativeName>
        <fullName evidence="7">Cap-specific guanine-N(2) methyltransferase</fullName>
    </alternativeName>
</protein>
<comment type="catalytic activity">
    <reaction evidence="3">
        <text>a 5'-end (N(2),N(7)-dimethyl 5'-triphosphoguanosine)-ribonucleoside in snoRNA + S-adenosyl-L-methionine = a 5'-end (N(2),N(2),N(7)-trimethyl 5'-triphosphoguanosine)-ribonucleoside in snoRNA + S-adenosyl-L-homocysteine + H(+)</text>
        <dbReference type="Rhea" id="RHEA:78507"/>
        <dbReference type="Rhea" id="RHEA-COMP:19088"/>
        <dbReference type="Rhea" id="RHEA-COMP:19090"/>
        <dbReference type="ChEBI" id="CHEBI:15378"/>
        <dbReference type="ChEBI" id="CHEBI:57856"/>
        <dbReference type="ChEBI" id="CHEBI:59789"/>
        <dbReference type="ChEBI" id="CHEBI:167623"/>
        <dbReference type="ChEBI" id="CHEBI:172880"/>
    </reaction>
    <physiologicalReaction direction="left-to-right" evidence="3">
        <dbReference type="Rhea" id="RHEA:78508"/>
    </physiologicalReaction>
</comment>
<evidence type="ECO:0000256" key="4">
    <source>
        <dbReference type="ARBA" id="ARBA00048740"/>
    </source>
</evidence>
<evidence type="ECO:0000256" key="5">
    <source>
        <dbReference type="ARBA" id="ARBA00048763"/>
    </source>
</evidence>
<dbReference type="RefSeq" id="XP_013328143.1">
    <property type="nucleotide sequence ID" value="XM_013472689.1"/>
</dbReference>
<dbReference type="GO" id="GO:0071164">
    <property type="term" value="F:RNA cap trimethylguanosine synthase activity"/>
    <property type="evidence" value="ECO:0007669"/>
    <property type="project" value="EnsemblFungi"/>
</dbReference>
<comment type="caution">
    <text evidence="8">The sequence shown here is derived from an EMBL/GenBank/DDBJ whole genome shotgun (WGS) entry which is preliminary data.</text>
</comment>
<sequence>MGGDTEEAPPEVHHYTNRGEVPWDIQNYWVQRHKIFSKYEEGIWLTDDAWFGVTPEPVANKIAEHVAASAPAGRSILVDAFAGAGGNTIAFAKSNRWKRVYAIEKDPAVLACAKHNAKIYGVEKKITWFEGDCFHILKNQLKELGPYSVLFASPPWGGMSHPPPTKHLNVDLNPPGPGYRSDEVFNLRTMEPYSLNFLYTEFSLFTEHMVLYLPRTSDLRQLAKVVKDGQKATVMHYCMEGASKALCIYYGGFNLEP</sequence>
<evidence type="ECO:0000256" key="6">
    <source>
        <dbReference type="ARBA" id="ARBA00049075"/>
    </source>
</evidence>
<evidence type="ECO:0000256" key="2">
    <source>
        <dbReference type="ARBA" id="ARBA00025783"/>
    </source>
</evidence>
<dbReference type="CDD" id="cd02440">
    <property type="entry name" value="AdoMet_MTases"/>
    <property type="match status" value="1"/>
</dbReference>
<dbReference type="PANTHER" id="PTHR14741">
    <property type="entry name" value="S-ADENOSYLMETHIONINE-DEPENDENT METHYLTRANSFERASE RELATED"/>
    <property type="match status" value="1"/>
</dbReference>
<evidence type="ECO:0000313" key="8">
    <source>
        <dbReference type="EMBL" id="KKA21531.1"/>
    </source>
</evidence>
<dbReference type="AlphaFoldDB" id="A0A0F4YUJ7"/>
<evidence type="ECO:0000313" key="9">
    <source>
        <dbReference type="Proteomes" id="UP000053958"/>
    </source>
</evidence>
<dbReference type="GO" id="GO:0015030">
    <property type="term" value="C:Cajal body"/>
    <property type="evidence" value="ECO:0007669"/>
    <property type="project" value="EnsemblFungi"/>
</dbReference>
<proteinExistence type="inferred from homology"/>
<dbReference type="EMBL" id="LASV01000180">
    <property type="protein sequence ID" value="KKA21531.1"/>
    <property type="molecule type" value="Genomic_DNA"/>
</dbReference>
<comment type="catalytic activity">
    <reaction evidence="4">
        <text>a 5'-end (N(7)-methyl 5'-triphosphoguanosine)-ribonucleoside in snoRNA + S-adenosyl-L-methionine = a 5'-end (N(2),N(7)-dimethyl 5'-triphosphoguanosine)-ribonucleoside in snoRNA + S-adenosyl-L-homocysteine + H(+)</text>
        <dbReference type="Rhea" id="RHEA:78475"/>
        <dbReference type="Rhea" id="RHEA-COMP:19086"/>
        <dbReference type="Rhea" id="RHEA-COMP:19088"/>
        <dbReference type="ChEBI" id="CHEBI:15378"/>
        <dbReference type="ChEBI" id="CHEBI:57856"/>
        <dbReference type="ChEBI" id="CHEBI:59789"/>
        <dbReference type="ChEBI" id="CHEBI:156461"/>
        <dbReference type="ChEBI" id="CHEBI:172880"/>
    </reaction>
    <physiologicalReaction direction="left-to-right" evidence="4">
        <dbReference type="Rhea" id="RHEA:78476"/>
    </physiologicalReaction>
</comment>
<comment type="catalytic activity">
    <reaction evidence="6">
        <text>a 5'-end (N(7)-methyl 5'-triphosphoguanosine)-ribonucleoside in snRNA + S-adenosyl-L-methionine = a 5'-end (N(2),N(7)-dimethyl 5'-triphosphoguanosine)-ribonucleoside in snRNA + S-adenosyl-L-homocysteine + H(+)</text>
        <dbReference type="Rhea" id="RHEA:78471"/>
        <dbReference type="Rhea" id="RHEA-COMP:19085"/>
        <dbReference type="Rhea" id="RHEA-COMP:19087"/>
        <dbReference type="ChEBI" id="CHEBI:15378"/>
        <dbReference type="ChEBI" id="CHEBI:57856"/>
        <dbReference type="ChEBI" id="CHEBI:59789"/>
        <dbReference type="ChEBI" id="CHEBI:156461"/>
        <dbReference type="ChEBI" id="CHEBI:172880"/>
    </reaction>
    <physiologicalReaction direction="left-to-right" evidence="6">
        <dbReference type="Rhea" id="RHEA:78472"/>
    </physiologicalReaction>
</comment>
<dbReference type="SUPFAM" id="SSF53335">
    <property type="entry name" value="S-adenosyl-L-methionine-dependent methyltransferases"/>
    <property type="match status" value="1"/>
</dbReference>
<dbReference type="Proteomes" id="UP000053958">
    <property type="component" value="Unassembled WGS sequence"/>
</dbReference>
<dbReference type="Gene3D" id="3.40.50.150">
    <property type="entry name" value="Vaccinia Virus protein VP39"/>
    <property type="match status" value="1"/>
</dbReference>
<gene>
    <name evidence="8" type="ORF">T310_4402</name>
</gene>
<comment type="similarity">
    <text evidence="2">Belongs to the methyltransferase superfamily. Trimethylguanosine synthase family.</text>
</comment>
<reference evidence="8 9" key="1">
    <citation type="submission" date="2015-04" db="EMBL/GenBank/DDBJ databases">
        <authorList>
            <person name="Heijne W.H."/>
            <person name="Fedorova N.D."/>
            <person name="Nierman W.C."/>
            <person name="Vollebregt A.W."/>
            <person name="Zhao Z."/>
            <person name="Wu L."/>
            <person name="Kumar M."/>
            <person name="Stam H."/>
            <person name="van den Berg M.A."/>
            <person name="Pel H.J."/>
        </authorList>
    </citation>
    <scope>NUCLEOTIDE SEQUENCE [LARGE SCALE GENOMIC DNA]</scope>
    <source>
        <strain evidence="8 9">CBS 393.64</strain>
    </source>
</reference>
<dbReference type="STRING" id="1408163.A0A0F4YUJ7"/>
<dbReference type="Pfam" id="PF09445">
    <property type="entry name" value="Methyltransf_15"/>
    <property type="match status" value="2"/>
</dbReference>
<accession>A0A0F4YUJ7</accession>
<name>A0A0F4YUJ7_RASE3</name>
<evidence type="ECO:0000256" key="7">
    <source>
        <dbReference type="ARBA" id="ARBA00049790"/>
    </source>
</evidence>
<organism evidence="8 9">
    <name type="scientific">Rasamsonia emersonii (strain ATCC 16479 / CBS 393.64 / IMI 116815)</name>
    <dbReference type="NCBI Taxonomy" id="1408163"/>
    <lineage>
        <taxon>Eukaryota</taxon>
        <taxon>Fungi</taxon>
        <taxon>Dikarya</taxon>
        <taxon>Ascomycota</taxon>
        <taxon>Pezizomycotina</taxon>
        <taxon>Eurotiomycetes</taxon>
        <taxon>Eurotiomycetidae</taxon>
        <taxon>Eurotiales</taxon>
        <taxon>Trichocomaceae</taxon>
        <taxon>Rasamsonia</taxon>
    </lineage>
</organism>
<evidence type="ECO:0000256" key="3">
    <source>
        <dbReference type="ARBA" id="ARBA00047418"/>
    </source>
</evidence>